<evidence type="ECO:0000256" key="15">
    <source>
        <dbReference type="SAM" id="Phobius"/>
    </source>
</evidence>
<dbReference type="PROSITE" id="PS00018">
    <property type="entry name" value="EF_HAND_1"/>
    <property type="match status" value="2"/>
</dbReference>
<dbReference type="GO" id="GO:0005509">
    <property type="term" value="F:calcium ion binding"/>
    <property type="evidence" value="ECO:0007669"/>
    <property type="project" value="InterPro"/>
</dbReference>
<comment type="similarity">
    <text evidence="3">Belongs to the 1-acyl-sn-glycerol-3-phosphate acyltransferase family.</text>
</comment>
<dbReference type="EMBL" id="JARYMX010000008">
    <property type="protein sequence ID" value="KAJ9539416.1"/>
    <property type="molecule type" value="Genomic_DNA"/>
</dbReference>
<gene>
    <name evidence="17" type="ORF">OSB04_032149</name>
</gene>
<evidence type="ECO:0000256" key="3">
    <source>
        <dbReference type="ARBA" id="ARBA00008655"/>
    </source>
</evidence>
<keyword evidence="13" id="KW-0012">Acyltransferase</keyword>
<dbReference type="GO" id="GO:0016020">
    <property type="term" value="C:membrane"/>
    <property type="evidence" value="ECO:0007669"/>
    <property type="project" value="UniProtKB-SubCell"/>
</dbReference>
<evidence type="ECO:0000256" key="6">
    <source>
        <dbReference type="ARBA" id="ARBA00022692"/>
    </source>
</evidence>
<dbReference type="InterPro" id="IPR002048">
    <property type="entry name" value="EF_hand_dom"/>
</dbReference>
<dbReference type="Proteomes" id="UP001172457">
    <property type="component" value="Chromosome 8"/>
</dbReference>
<proteinExistence type="inferred from homology"/>
<dbReference type="GO" id="GO:0008374">
    <property type="term" value="F:O-acyltransferase activity"/>
    <property type="evidence" value="ECO:0007669"/>
    <property type="project" value="InterPro"/>
</dbReference>
<evidence type="ECO:0000313" key="17">
    <source>
        <dbReference type="EMBL" id="KAJ9539416.1"/>
    </source>
</evidence>
<comment type="pathway">
    <text evidence="2">Lipid metabolism; phospholipid metabolism.</text>
</comment>
<feature type="domain" description="EF-hand" evidence="16">
    <location>
        <begin position="503"/>
        <end position="538"/>
    </location>
</feature>
<dbReference type="InterPro" id="IPR018247">
    <property type="entry name" value="EF_Hand_1_Ca_BS"/>
</dbReference>
<evidence type="ECO:0000256" key="1">
    <source>
        <dbReference type="ARBA" id="ARBA00004370"/>
    </source>
</evidence>
<dbReference type="SMART" id="SM00563">
    <property type="entry name" value="PlsC"/>
    <property type="match status" value="1"/>
</dbReference>
<keyword evidence="4" id="KW-0444">Lipid biosynthesis</keyword>
<keyword evidence="11" id="KW-0594">Phospholipid biosynthesis</keyword>
<dbReference type="InterPro" id="IPR011992">
    <property type="entry name" value="EF-hand-dom_pair"/>
</dbReference>
<keyword evidence="5" id="KW-0808">Transferase</keyword>
<keyword evidence="9" id="KW-0443">Lipid metabolism</keyword>
<evidence type="ECO:0000256" key="13">
    <source>
        <dbReference type="ARBA" id="ARBA00023315"/>
    </source>
</evidence>
<dbReference type="Pfam" id="PF13833">
    <property type="entry name" value="EF-hand_8"/>
    <property type="match status" value="2"/>
</dbReference>
<keyword evidence="7" id="KW-0106">Calcium</keyword>
<dbReference type="GO" id="GO:0071618">
    <property type="term" value="F:lysophosphatidylethanolamine acyltransferase activity"/>
    <property type="evidence" value="ECO:0007669"/>
    <property type="project" value="TreeGrafter"/>
</dbReference>
<organism evidence="17 18">
    <name type="scientific">Centaurea solstitialis</name>
    <name type="common">yellow star-thistle</name>
    <dbReference type="NCBI Taxonomy" id="347529"/>
    <lineage>
        <taxon>Eukaryota</taxon>
        <taxon>Viridiplantae</taxon>
        <taxon>Streptophyta</taxon>
        <taxon>Embryophyta</taxon>
        <taxon>Tracheophyta</taxon>
        <taxon>Spermatophyta</taxon>
        <taxon>Magnoliopsida</taxon>
        <taxon>eudicotyledons</taxon>
        <taxon>Gunneridae</taxon>
        <taxon>Pentapetalae</taxon>
        <taxon>asterids</taxon>
        <taxon>campanulids</taxon>
        <taxon>Asterales</taxon>
        <taxon>Asteraceae</taxon>
        <taxon>Carduoideae</taxon>
        <taxon>Cardueae</taxon>
        <taxon>Centaureinae</taxon>
        <taxon>Centaurea</taxon>
    </lineage>
</organism>
<keyword evidence="10 15" id="KW-0472">Membrane</keyword>
<dbReference type="PROSITE" id="PS50222">
    <property type="entry name" value="EF_HAND_2"/>
    <property type="match status" value="1"/>
</dbReference>
<evidence type="ECO:0000256" key="9">
    <source>
        <dbReference type="ARBA" id="ARBA00023098"/>
    </source>
</evidence>
<keyword evidence="18" id="KW-1185">Reference proteome</keyword>
<dbReference type="SMART" id="SM00054">
    <property type="entry name" value="EFh"/>
    <property type="match status" value="3"/>
</dbReference>
<dbReference type="Pfam" id="PF01553">
    <property type="entry name" value="Acyltransferase"/>
    <property type="match status" value="1"/>
</dbReference>
<dbReference type="SUPFAM" id="SSF69593">
    <property type="entry name" value="Glycerol-3-phosphate (1)-acyltransferase"/>
    <property type="match status" value="1"/>
</dbReference>
<evidence type="ECO:0000256" key="8">
    <source>
        <dbReference type="ARBA" id="ARBA00022989"/>
    </source>
</evidence>
<dbReference type="InterPro" id="IPR002123">
    <property type="entry name" value="Plipid/glycerol_acylTrfase"/>
</dbReference>
<dbReference type="SUPFAM" id="SSF47473">
    <property type="entry name" value="EF-hand"/>
    <property type="match status" value="1"/>
</dbReference>
<evidence type="ECO:0000259" key="16">
    <source>
        <dbReference type="PROSITE" id="PS50222"/>
    </source>
</evidence>
<accession>A0AA38SP52</accession>
<evidence type="ECO:0000256" key="14">
    <source>
        <dbReference type="SAM" id="MobiDB-lite"/>
    </source>
</evidence>
<evidence type="ECO:0000256" key="4">
    <source>
        <dbReference type="ARBA" id="ARBA00022516"/>
    </source>
</evidence>
<evidence type="ECO:0000313" key="18">
    <source>
        <dbReference type="Proteomes" id="UP001172457"/>
    </source>
</evidence>
<keyword evidence="6 15" id="KW-0812">Transmembrane</keyword>
<evidence type="ECO:0000256" key="7">
    <source>
        <dbReference type="ARBA" id="ARBA00022837"/>
    </source>
</evidence>
<name>A0AA38SP52_9ASTR</name>
<keyword evidence="12" id="KW-1208">Phospholipid metabolism</keyword>
<evidence type="ECO:0000256" key="12">
    <source>
        <dbReference type="ARBA" id="ARBA00023264"/>
    </source>
</evidence>
<comment type="caution">
    <text evidence="17">The sequence shown here is derived from an EMBL/GenBank/DDBJ whole genome shotgun (WGS) entry which is preliminary data.</text>
</comment>
<feature type="transmembrane region" description="Helical" evidence="15">
    <location>
        <begin position="113"/>
        <end position="137"/>
    </location>
</feature>
<evidence type="ECO:0000256" key="11">
    <source>
        <dbReference type="ARBA" id="ARBA00023209"/>
    </source>
</evidence>
<dbReference type="GO" id="GO:0008654">
    <property type="term" value="P:phospholipid biosynthetic process"/>
    <property type="evidence" value="ECO:0007669"/>
    <property type="project" value="UniProtKB-KW"/>
</dbReference>
<dbReference type="AlphaFoldDB" id="A0AA38SP52"/>
<dbReference type="InterPro" id="IPR045252">
    <property type="entry name" value="LPCAT1-like"/>
</dbReference>
<evidence type="ECO:0000256" key="10">
    <source>
        <dbReference type="ARBA" id="ARBA00023136"/>
    </source>
</evidence>
<evidence type="ECO:0000256" key="5">
    <source>
        <dbReference type="ARBA" id="ARBA00022679"/>
    </source>
</evidence>
<evidence type="ECO:0000256" key="2">
    <source>
        <dbReference type="ARBA" id="ARBA00005074"/>
    </source>
</evidence>
<dbReference type="CDD" id="cd00051">
    <property type="entry name" value="EFh"/>
    <property type="match status" value="1"/>
</dbReference>
<reference evidence="17" key="1">
    <citation type="submission" date="2023-03" db="EMBL/GenBank/DDBJ databases">
        <title>Chromosome-scale reference genome and RAD-based genetic map of yellow starthistle (Centaurea solstitialis) reveal putative structural variation and QTLs associated with invader traits.</title>
        <authorList>
            <person name="Reatini B."/>
            <person name="Cang F.A."/>
            <person name="Jiang Q."/>
            <person name="Mckibben M.T.W."/>
            <person name="Barker M.S."/>
            <person name="Rieseberg L.H."/>
            <person name="Dlugosch K.M."/>
        </authorList>
    </citation>
    <scope>NUCLEOTIDE SEQUENCE</scope>
    <source>
        <strain evidence="17">CAN-66</strain>
        <tissue evidence="17">Leaf</tissue>
    </source>
</reference>
<comment type="subcellular location">
    <subcellularLocation>
        <location evidence="1">Membrane</location>
    </subcellularLocation>
</comment>
<dbReference type="Gene3D" id="1.10.238.10">
    <property type="entry name" value="EF-hand"/>
    <property type="match status" value="1"/>
</dbReference>
<dbReference type="PANTHER" id="PTHR23063:SF46">
    <property type="entry name" value="PLASMALOGEN SYNTHASE"/>
    <property type="match status" value="1"/>
</dbReference>
<dbReference type="CDD" id="cd07991">
    <property type="entry name" value="LPLAT_LPCAT1-like"/>
    <property type="match status" value="1"/>
</dbReference>
<dbReference type="PANTHER" id="PTHR23063">
    <property type="entry name" value="PHOSPHOLIPID ACYLTRANSFERASE"/>
    <property type="match status" value="1"/>
</dbReference>
<protein>
    <recommendedName>
        <fullName evidence="16">EF-hand domain-containing protein</fullName>
    </recommendedName>
</protein>
<feature type="region of interest" description="Disordered" evidence="14">
    <location>
        <begin position="1"/>
        <end position="21"/>
    </location>
</feature>
<sequence>MAAASTSDLTTPLIPSSINTNGRRLQTTSINNLPSQVILTVNDAYSQSGTPTAQDSVRMGTLDDIEEELLRSQEGNPYGVIGSDGFEAPGSTTVDPFRNQTAKIEGVYEWVKMLLVLPIALVRLVLFGLCIVVGYVATKFALHGWKDKQNPMPKWRCRVMWITSYHWINRTGKPAPRDVAPILVSNHVTYIDPILFFYELSPTIVASESHDSMPFVGTIIRAMQVIYVNRFSHQSRKQAVTEIKRKASNNNFPRVLLFPEGTTTNGRQLISFQLGAFMPGYPIQPVVIRYPHVHFDQSWGHITVAMLMFRMFMQFHNFLEVEYLPVMAPSQHHKESAARFAERTGRAMASALNVVQTSHSFADYALLSKAAEAGQKCLSPFMVEMTKIQKLCHLTSSEAVDLLDRFLAMNPDISGCVKMQDFLRVLRLKPSALLSEQIFGFIDVEKNGIITFKEFLVGSAHVLKLPVFRRACEVAFAESDENKDHYISIQEFGGSASPAIPDLSMSEIVTLFNLFDTDGDGKISKDDFLTCLRRNPLLIALFLHHFMDKDLTAETSLNEMV</sequence>
<keyword evidence="8 15" id="KW-1133">Transmembrane helix</keyword>